<organism evidence="1 2">
    <name type="scientific">Portunus trituberculatus</name>
    <name type="common">Swimming crab</name>
    <name type="synonym">Neptunus trituberculatus</name>
    <dbReference type="NCBI Taxonomy" id="210409"/>
    <lineage>
        <taxon>Eukaryota</taxon>
        <taxon>Metazoa</taxon>
        <taxon>Ecdysozoa</taxon>
        <taxon>Arthropoda</taxon>
        <taxon>Crustacea</taxon>
        <taxon>Multicrustacea</taxon>
        <taxon>Malacostraca</taxon>
        <taxon>Eumalacostraca</taxon>
        <taxon>Eucarida</taxon>
        <taxon>Decapoda</taxon>
        <taxon>Pleocyemata</taxon>
        <taxon>Brachyura</taxon>
        <taxon>Eubrachyura</taxon>
        <taxon>Portunoidea</taxon>
        <taxon>Portunidae</taxon>
        <taxon>Portuninae</taxon>
        <taxon>Portunus</taxon>
    </lineage>
</organism>
<comment type="caution">
    <text evidence="1">The sequence shown here is derived from an EMBL/GenBank/DDBJ whole genome shotgun (WGS) entry which is preliminary data.</text>
</comment>
<reference evidence="1 2" key="1">
    <citation type="submission" date="2019-05" db="EMBL/GenBank/DDBJ databases">
        <title>Another draft genome of Portunus trituberculatus and its Hox gene families provides insights of decapod evolution.</title>
        <authorList>
            <person name="Jeong J.-H."/>
            <person name="Song I."/>
            <person name="Kim S."/>
            <person name="Choi T."/>
            <person name="Kim D."/>
            <person name="Ryu S."/>
            <person name="Kim W."/>
        </authorList>
    </citation>
    <scope>NUCLEOTIDE SEQUENCE [LARGE SCALE GENOMIC DNA]</scope>
    <source>
        <tissue evidence="1">Muscle</tissue>
    </source>
</reference>
<protein>
    <submittedName>
        <fullName evidence="1">Uncharacterized protein</fullName>
    </submittedName>
</protein>
<dbReference type="Proteomes" id="UP000324222">
    <property type="component" value="Unassembled WGS sequence"/>
</dbReference>
<evidence type="ECO:0000313" key="2">
    <source>
        <dbReference type="Proteomes" id="UP000324222"/>
    </source>
</evidence>
<gene>
    <name evidence="1" type="ORF">E2C01_009857</name>
</gene>
<dbReference type="AlphaFoldDB" id="A0A5B7D6V0"/>
<evidence type="ECO:0000313" key="1">
    <source>
        <dbReference type="EMBL" id="MPC17012.1"/>
    </source>
</evidence>
<accession>A0A5B7D6V0</accession>
<name>A0A5B7D6V0_PORTR</name>
<keyword evidence="2" id="KW-1185">Reference proteome</keyword>
<dbReference type="EMBL" id="VSRR010000554">
    <property type="protein sequence ID" value="MPC17012.1"/>
    <property type="molecule type" value="Genomic_DNA"/>
</dbReference>
<proteinExistence type="predicted"/>
<sequence>MNTPGNAVHKNLTADKHLICTSASPHTPHPPPCMPISPHIQNTPASILSYTSFYITCATPVISSPFRLLYLCGRRI</sequence>